<name>A0A292PK66_9PEZI</name>
<evidence type="ECO:0000313" key="2">
    <source>
        <dbReference type="Proteomes" id="UP001412239"/>
    </source>
</evidence>
<gene>
    <name evidence="1" type="ORF">GSTUAT00009026001</name>
</gene>
<evidence type="ECO:0000313" key="1">
    <source>
        <dbReference type="EMBL" id="CUS06897.1"/>
    </source>
</evidence>
<protein>
    <submittedName>
        <fullName evidence="1">Uncharacterized protein</fullName>
    </submittedName>
</protein>
<dbReference type="EMBL" id="LN891292">
    <property type="protein sequence ID" value="CUS06897.1"/>
    <property type="molecule type" value="Genomic_DNA"/>
</dbReference>
<reference evidence="1" key="1">
    <citation type="submission" date="2015-10" db="EMBL/GenBank/DDBJ databases">
        <authorList>
            <person name="Regsiter A."/>
            <person name="william w."/>
        </authorList>
    </citation>
    <scope>NUCLEOTIDE SEQUENCE</scope>
    <source>
        <strain evidence="1">Montdore</strain>
    </source>
</reference>
<proteinExistence type="predicted"/>
<dbReference type="Proteomes" id="UP001412239">
    <property type="component" value="Unassembled WGS sequence"/>
</dbReference>
<organism evidence="1 2">
    <name type="scientific">Tuber aestivum</name>
    <name type="common">summer truffle</name>
    <dbReference type="NCBI Taxonomy" id="59557"/>
    <lineage>
        <taxon>Eukaryota</taxon>
        <taxon>Fungi</taxon>
        <taxon>Dikarya</taxon>
        <taxon>Ascomycota</taxon>
        <taxon>Pezizomycotina</taxon>
        <taxon>Pezizomycetes</taxon>
        <taxon>Pezizales</taxon>
        <taxon>Tuberaceae</taxon>
        <taxon>Tuber</taxon>
    </lineage>
</organism>
<sequence length="280" mass="31625">MFRLATNLAFPPAGIYRHPPQVHYACRAISTTPQKMRITNLKYQTAYSKVTMTEAQQRLGFTFRQFESHSMPVSQMLAHIKPEIDGLGKDQVQKTKEKVFDNIVEFIEGECYPTESNEDFKEANVNDLVLLIILPILTAFRRETGCDLCLQREKEIIAVDSETGGYQEFVVMDFIGLVDQKFVFVVEAMKSSVGQAKRQCLLAMKDMGDNNGGGVVHGFVTTGDQWQMIRYDGTAFTQTEHFQVMFPTMGREKGRWMKEASIIVDSIHAALRSGVFLAGN</sequence>
<dbReference type="AlphaFoldDB" id="A0A292PK66"/>
<keyword evidence="2" id="KW-1185">Reference proteome</keyword>
<accession>A0A292PK66</accession>